<organism evidence="1 2">
    <name type="scientific">Xenopus laevis</name>
    <name type="common">African clawed frog</name>
    <dbReference type="NCBI Taxonomy" id="8355"/>
    <lineage>
        <taxon>Eukaryota</taxon>
        <taxon>Metazoa</taxon>
        <taxon>Chordata</taxon>
        <taxon>Craniata</taxon>
        <taxon>Vertebrata</taxon>
        <taxon>Euteleostomi</taxon>
        <taxon>Amphibia</taxon>
        <taxon>Batrachia</taxon>
        <taxon>Anura</taxon>
        <taxon>Pipoidea</taxon>
        <taxon>Pipidae</taxon>
        <taxon>Xenopodinae</taxon>
        <taxon>Xenopus</taxon>
        <taxon>Xenopus</taxon>
    </lineage>
</organism>
<dbReference type="AlphaFoldDB" id="A0A974C5I8"/>
<sequence length="70" mass="7734">MPHGRHSSCHLLCINLSDLNATETDLLGVSVNYSWNHVLRSCASGTPRLPPVCKFFSVFAFISATKLPFK</sequence>
<evidence type="ECO:0000313" key="1">
    <source>
        <dbReference type="EMBL" id="OCT67049.1"/>
    </source>
</evidence>
<dbReference type="Proteomes" id="UP000694892">
    <property type="component" value="Chromosome 8L"/>
</dbReference>
<evidence type="ECO:0000313" key="2">
    <source>
        <dbReference type="Proteomes" id="UP000694892"/>
    </source>
</evidence>
<reference evidence="2" key="1">
    <citation type="journal article" date="2016" name="Nature">
        <title>Genome evolution in the allotetraploid frog Xenopus laevis.</title>
        <authorList>
            <person name="Session A.M."/>
            <person name="Uno Y."/>
            <person name="Kwon T."/>
            <person name="Chapman J.A."/>
            <person name="Toyoda A."/>
            <person name="Takahashi S."/>
            <person name="Fukui A."/>
            <person name="Hikosaka A."/>
            <person name="Suzuki A."/>
            <person name="Kondo M."/>
            <person name="van Heeringen S.J."/>
            <person name="Quigley I."/>
            <person name="Heinz S."/>
            <person name="Ogino H."/>
            <person name="Ochi H."/>
            <person name="Hellsten U."/>
            <person name="Lyons J.B."/>
            <person name="Simakov O."/>
            <person name="Putnam N."/>
            <person name="Stites J."/>
            <person name="Kuroki Y."/>
            <person name="Tanaka T."/>
            <person name="Michiue T."/>
            <person name="Watanabe M."/>
            <person name="Bogdanovic O."/>
            <person name="Lister R."/>
            <person name="Georgiou G."/>
            <person name="Paranjpe S.S."/>
            <person name="van Kruijsbergen I."/>
            <person name="Shu S."/>
            <person name="Carlson J."/>
            <person name="Kinoshita T."/>
            <person name="Ohta Y."/>
            <person name="Mawaribuchi S."/>
            <person name="Jenkins J."/>
            <person name="Grimwood J."/>
            <person name="Schmutz J."/>
            <person name="Mitros T."/>
            <person name="Mozaffari S.V."/>
            <person name="Suzuki Y."/>
            <person name="Haramoto Y."/>
            <person name="Yamamoto T.S."/>
            <person name="Takagi C."/>
            <person name="Heald R."/>
            <person name="Miller K."/>
            <person name="Haudenschild C."/>
            <person name="Kitzman J."/>
            <person name="Nakayama T."/>
            <person name="Izutsu Y."/>
            <person name="Robert J."/>
            <person name="Fortriede J."/>
            <person name="Burns K."/>
            <person name="Lotay V."/>
            <person name="Karimi K."/>
            <person name="Yasuoka Y."/>
            <person name="Dichmann D.S."/>
            <person name="Flajnik M.F."/>
            <person name="Houston D.W."/>
            <person name="Shendure J."/>
            <person name="DuPasquier L."/>
            <person name="Vize P.D."/>
            <person name="Zorn A.M."/>
            <person name="Ito M."/>
            <person name="Marcotte E.M."/>
            <person name="Wallingford J.B."/>
            <person name="Ito Y."/>
            <person name="Asashima M."/>
            <person name="Ueno N."/>
            <person name="Matsuda Y."/>
            <person name="Veenstra G.J."/>
            <person name="Fujiyama A."/>
            <person name="Harland R.M."/>
            <person name="Taira M."/>
            <person name="Rokhsar D.S."/>
        </authorList>
    </citation>
    <scope>NUCLEOTIDE SEQUENCE [LARGE SCALE GENOMIC DNA]</scope>
    <source>
        <strain evidence="2">J</strain>
    </source>
</reference>
<accession>A0A974C5I8</accession>
<gene>
    <name evidence="1" type="ORF">XELAEV_18038332mg</name>
</gene>
<protein>
    <submittedName>
        <fullName evidence="1">Uncharacterized protein</fullName>
    </submittedName>
</protein>
<proteinExistence type="predicted"/>
<name>A0A974C5I8_XENLA</name>
<dbReference type="EMBL" id="CM004480">
    <property type="protein sequence ID" value="OCT67049.1"/>
    <property type="molecule type" value="Genomic_DNA"/>
</dbReference>